<feature type="active site" evidence="7">
    <location>
        <position position="118"/>
    </location>
</feature>
<dbReference type="GO" id="GO:0009252">
    <property type="term" value="P:peptidoglycan biosynthetic process"/>
    <property type="evidence" value="ECO:0007669"/>
    <property type="project" value="UniProtKB-KW"/>
</dbReference>
<proteinExistence type="inferred from homology"/>
<evidence type="ECO:0000313" key="14">
    <source>
        <dbReference type="Proteomes" id="UP000254889"/>
    </source>
</evidence>
<organism evidence="13 14">
    <name type="scientific">Pseudolabrys taiwanensis</name>
    <dbReference type="NCBI Taxonomy" id="331696"/>
    <lineage>
        <taxon>Bacteria</taxon>
        <taxon>Pseudomonadati</taxon>
        <taxon>Pseudomonadota</taxon>
        <taxon>Alphaproteobacteria</taxon>
        <taxon>Hyphomicrobiales</taxon>
        <taxon>Xanthobacteraceae</taxon>
        <taxon>Pseudolabrys</taxon>
    </lineage>
</organism>
<dbReference type="KEGG" id="ptaw:DW352_15455"/>
<dbReference type="SUPFAM" id="SSF56601">
    <property type="entry name" value="beta-lactamase/transpeptidase-like"/>
    <property type="match status" value="1"/>
</dbReference>
<evidence type="ECO:0000313" key="13">
    <source>
        <dbReference type="EMBL" id="AXK81794.1"/>
    </source>
</evidence>
<keyword evidence="14" id="KW-1185">Reference proteome</keyword>
<dbReference type="GO" id="GO:0006508">
    <property type="term" value="P:proteolysis"/>
    <property type="evidence" value="ECO:0007669"/>
    <property type="project" value="InterPro"/>
</dbReference>
<evidence type="ECO:0000256" key="11">
    <source>
        <dbReference type="SAM" id="SignalP"/>
    </source>
</evidence>
<comment type="similarity">
    <text evidence="1 9">Belongs to the peptidase S11 family.</text>
</comment>
<feature type="binding site" evidence="8">
    <location>
        <position position="220"/>
    </location>
    <ligand>
        <name>substrate</name>
    </ligand>
</feature>
<evidence type="ECO:0000256" key="7">
    <source>
        <dbReference type="PIRSR" id="PIRSR618044-1"/>
    </source>
</evidence>
<evidence type="ECO:0000256" key="8">
    <source>
        <dbReference type="PIRSR" id="PIRSR618044-2"/>
    </source>
</evidence>
<evidence type="ECO:0000256" key="10">
    <source>
        <dbReference type="SAM" id="MobiDB-lite"/>
    </source>
</evidence>
<dbReference type="Proteomes" id="UP000254889">
    <property type="component" value="Chromosome"/>
</dbReference>
<keyword evidence="5" id="KW-0573">Peptidoglycan synthesis</keyword>
<dbReference type="Pfam" id="PF00768">
    <property type="entry name" value="Peptidase_S11"/>
    <property type="match status" value="1"/>
</dbReference>
<protein>
    <submittedName>
        <fullName evidence="13">D-alanyl-D-alanine carboxypeptidase</fullName>
    </submittedName>
</protein>
<evidence type="ECO:0000256" key="3">
    <source>
        <dbReference type="ARBA" id="ARBA00022801"/>
    </source>
</evidence>
<evidence type="ECO:0000259" key="12">
    <source>
        <dbReference type="Pfam" id="PF00768"/>
    </source>
</evidence>
<keyword evidence="2 11" id="KW-0732">Signal</keyword>
<gene>
    <name evidence="13" type="ORF">DW352_15455</name>
</gene>
<feature type="active site" description="Acyl-ester intermediate" evidence="7">
    <location>
        <position position="58"/>
    </location>
</feature>
<reference evidence="13 14" key="1">
    <citation type="submission" date="2018-07" db="EMBL/GenBank/DDBJ databases">
        <authorList>
            <person name="Quirk P.G."/>
            <person name="Krulwich T.A."/>
        </authorList>
    </citation>
    <scope>NUCLEOTIDE SEQUENCE [LARGE SCALE GENOMIC DNA]</scope>
    <source>
        <strain evidence="13 14">CC-BB4</strain>
    </source>
</reference>
<keyword evidence="4" id="KW-0133">Cell shape</keyword>
<dbReference type="OrthoDB" id="9795979at2"/>
<dbReference type="InterPro" id="IPR001967">
    <property type="entry name" value="Peptidase_S11_N"/>
</dbReference>
<keyword evidence="6" id="KW-0961">Cell wall biogenesis/degradation</keyword>
<keyword evidence="3" id="KW-0378">Hydrolase</keyword>
<evidence type="ECO:0000256" key="9">
    <source>
        <dbReference type="RuleBase" id="RU004016"/>
    </source>
</evidence>
<name>A0A345ZXZ7_9HYPH</name>
<feature type="region of interest" description="Disordered" evidence="10">
    <location>
        <begin position="360"/>
        <end position="434"/>
    </location>
</feature>
<feature type="chain" id="PRO_5016816157" evidence="11">
    <location>
        <begin position="32"/>
        <end position="434"/>
    </location>
</feature>
<accession>A0A345ZXZ7</accession>
<feature type="domain" description="Peptidase S11 D-alanyl-D-alanine carboxypeptidase A N-terminal" evidence="12">
    <location>
        <begin position="25"/>
        <end position="249"/>
    </location>
</feature>
<dbReference type="GO" id="GO:0009002">
    <property type="term" value="F:serine-type D-Ala-D-Ala carboxypeptidase activity"/>
    <property type="evidence" value="ECO:0007669"/>
    <property type="project" value="InterPro"/>
</dbReference>
<keyword evidence="13" id="KW-0645">Protease</keyword>
<dbReference type="PRINTS" id="PR00725">
    <property type="entry name" value="DADACBPTASE1"/>
</dbReference>
<dbReference type="Gene3D" id="3.40.710.10">
    <property type="entry name" value="DD-peptidase/beta-lactamase superfamily"/>
    <property type="match status" value="1"/>
</dbReference>
<dbReference type="PANTHER" id="PTHR21581">
    <property type="entry name" value="D-ALANYL-D-ALANINE CARBOXYPEPTIDASE"/>
    <property type="match status" value="1"/>
</dbReference>
<dbReference type="PANTHER" id="PTHR21581:SF6">
    <property type="entry name" value="TRAFFICKING PROTEIN PARTICLE COMPLEX SUBUNIT 12"/>
    <property type="match status" value="1"/>
</dbReference>
<dbReference type="EMBL" id="CP031417">
    <property type="protein sequence ID" value="AXK81794.1"/>
    <property type="molecule type" value="Genomic_DNA"/>
</dbReference>
<feature type="active site" description="Proton acceptor" evidence="7">
    <location>
        <position position="61"/>
    </location>
</feature>
<sequence>MSFGLSPRLRALFVALAAGALSAAAAAPAHAEAQLLIEAATGKVLHAENATYPWYPASVTKLMTTYTVLREIKEGRLTFNTLLTVTRDAAAQQPTKMGFKVGTTVTVDNALKMLLVKSANDIAVAIAEGVGGSLEGFADKMNANARRLGMTQSHFVNPNGLPAENHVTSARDLGILARALILEFPQYDFYWHISSIRYGNRVIRNYNSLIDRYPGADGMKTGFICASGYNLVASATRNGRRLIAIVLGAWSGAVRAQKAAQLLERGFNSGGLTWLTPSLGTVDALAPIDAQPPNLRDEMCGGHRRKPPSEENEEEGPDEAASAANATGDSGNGQAFMLSALKPAAGKFVLGPPVETTPPITVFTGPADHPDAVPQVATGGGKKKKKVAAKTDGKPESRPAQTGDNKSKPAAKPSAKKPAQGAKPAKPKVSSTNQ</sequence>
<dbReference type="InterPro" id="IPR012338">
    <property type="entry name" value="Beta-lactam/transpept-like"/>
</dbReference>
<evidence type="ECO:0000256" key="4">
    <source>
        <dbReference type="ARBA" id="ARBA00022960"/>
    </source>
</evidence>
<feature type="signal peptide" evidence="11">
    <location>
        <begin position="1"/>
        <end position="31"/>
    </location>
</feature>
<dbReference type="GO" id="GO:0071555">
    <property type="term" value="P:cell wall organization"/>
    <property type="evidence" value="ECO:0007669"/>
    <property type="project" value="UniProtKB-KW"/>
</dbReference>
<dbReference type="GO" id="GO:0008360">
    <property type="term" value="P:regulation of cell shape"/>
    <property type="evidence" value="ECO:0007669"/>
    <property type="project" value="UniProtKB-KW"/>
</dbReference>
<dbReference type="InterPro" id="IPR018044">
    <property type="entry name" value="Peptidase_S11"/>
</dbReference>
<feature type="compositionally biased region" description="Low complexity" evidence="10">
    <location>
        <begin position="408"/>
        <end position="428"/>
    </location>
</feature>
<keyword evidence="13" id="KW-0121">Carboxypeptidase</keyword>
<evidence type="ECO:0000256" key="1">
    <source>
        <dbReference type="ARBA" id="ARBA00007164"/>
    </source>
</evidence>
<dbReference type="AlphaFoldDB" id="A0A345ZXZ7"/>
<evidence type="ECO:0000256" key="2">
    <source>
        <dbReference type="ARBA" id="ARBA00022729"/>
    </source>
</evidence>
<feature type="region of interest" description="Disordered" evidence="10">
    <location>
        <begin position="288"/>
        <end position="331"/>
    </location>
</feature>
<evidence type="ECO:0000256" key="5">
    <source>
        <dbReference type="ARBA" id="ARBA00022984"/>
    </source>
</evidence>
<evidence type="ECO:0000256" key="6">
    <source>
        <dbReference type="ARBA" id="ARBA00023316"/>
    </source>
</evidence>